<accession>A7B122</accession>
<organism evidence="1 2">
    <name type="scientific">Mediterraneibacter gnavus (strain ATCC 29149 / DSM 114966 / JCM 6515 / VPI C7-9)</name>
    <name type="common">Ruminococcus gnavus</name>
    <dbReference type="NCBI Taxonomy" id="411470"/>
    <lineage>
        <taxon>Bacteria</taxon>
        <taxon>Bacillati</taxon>
        <taxon>Bacillota</taxon>
        <taxon>Clostridia</taxon>
        <taxon>Lachnospirales</taxon>
        <taxon>Lachnospiraceae</taxon>
        <taxon>Mediterraneibacter</taxon>
    </lineage>
</organism>
<dbReference type="AlphaFoldDB" id="A7B122"/>
<dbReference type="EMBL" id="AAYG02000010">
    <property type="protein sequence ID" value="EDN78511.1"/>
    <property type="molecule type" value="Genomic_DNA"/>
</dbReference>
<reference evidence="1 2" key="1">
    <citation type="submission" date="2007-04" db="EMBL/GenBank/DDBJ databases">
        <authorList>
            <person name="Fulton L."/>
            <person name="Clifton S."/>
            <person name="Fulton B."/>
            <person name="Xu J."/>
            <person name="Minx P."/>
            <person name="Pepin K.H."/>
            <person name="Johnson M."/>
            <person name="Thiruvilangam P."/>
            <person name="Bhonagiri V."/>
            <person name="Nash W.E."/>
            <person name="Mardis E.R."/>
            <person name="Wilson R.K."/>
        </authorList>
    </citation>
    <scope>NUCLEOTIDE SEQUENCE [LARGE SCALE GENOMIC DNA]</scope>
    <source>
        <strain evidence="1 2">ATCC 29149</strain>
    </source>
</reference>
<evidence type="ECO:0000313" key="1">
    <source>
        <dbReference type="EMBL" id="EDN78511.1"/>
    </source>
</evidence>
<comment type="caution">
    <text evidence="1">The sequence shown here is derived from an EMBL/GenBank/DDBJ whole genome shotgun (WGS) entry which is preliminary data.</text>
</comment>
<gene>
    <name evidence="1" type="ORF">RUMGNA_01248</name>
</gene>
<evidence type="ECO:0000313" key="2">
    <source>
        <dbReference type="Proteomes" id="UP000004410"/>
    </source>
</evidence>
<protein>
    <submittedName>
        <fullName evidence="1">Uncharacterized protein</fullName>
    </submittedName>
</protein>
<name>A7B122_MEDG7</name>
<proteinExistence type="predicted"/>
<sequence>MGRRAVIETKSSDRQAKKGLPVFSSCDMLETDLK</sequence>
<dbReference type="Proteomes" id="UP000004410">
    <property type="component" value="Unassembled WGS sequence"/>
</dbReference>
<dbReference type="PaxDb" id="411470-RUMGNA_01248"/>
<reference evidence="1 2" key="2">
    <citation type="submission" date="2007-06" db="EMBL/GenBank/DDBJ databases">
        <title>Draft genome sequence of Ruminococcus gnavus (ATCC 29149).</title>
        <authorList>
            <person name="Sudarsanam P."/>
            <person name="Ley R."/>
            <person name="Guruge J."/>
            <person name="Turnbaugh P.J."/>
            <person name="Mahowald M."/>
            <person name="Liep D."/>
            <person name="Gordon J."/>
        </authorList>
    </citation>
    <scope>NUCLEOTIDE SEQUENCE [LARGE SCALE GENOMIC DNA]</scope>
    <source>
        <strain evidence="1 2">ATCC 29149</strain>
    </source>
</reference>